<dbReference type="GO" id="GO:0070449">
    <property type="term" value="C:elongin complex"/>
    <property type="evidence" value="ECO:0007669"/>
    <property type="project" value="InterPro"/>
</dbReference>
<keyword evidence="3" id="KW-1185">Reference proteome</keyword>
<dbReference type="PANTHER" id="PTHR47543:SF2">
    <property type="entry name" value="RNA POLYMERASE II TRANSCRIPTION FACTOR SIII SUBUNIT A"/>
    <property type="match status" value="1"/>
</dbReference>
<feature type="region of interest" description="Disordered" evidence="1">
    <location>
        <begin position="213"/>
        <end position="433"/>
    </location>
</feature>
<dbReference type="AlphaFoldDB" id="A0AAE0U863"/>
<dbReference type="EMBL" id="JAULSW010000001">
    <property type="protein sequence ID" value="KAK3394150.1"/>
    <property type="molecule type" value="Genomic_DNA"/>
</dbReference>
<feature type="compositionally biased region" description="Low complexity" evidence="1">
    <location>
        <begin position="368"/>
        <end position="401"/>
    </location>
</feature>
<dbReference type="PANTHER" id="PTHR47543">
    <property type="entry name" value="OS08G0169600 PROTEIN"/>
    <property type="match status" value="1"/>
</dbReference>
<evidence type="ECO:0000313" key="2">
    <source>
        <dbReference type="EMBL" id="KAK3394150.1"/>
    </source>
</evidence>
<accession>A0AAE0U863</accession>
<gene>
    <name evidence="2" type="ORF">B0H63DRAFT_460182</name>
</gene>
<evidence type="ECO:0008006" key="4">
    <source>
        <dbReference type="Google" id="ProtNLM"/>
    </source>
</evidence>
<dbReference type="Proteomes" id="UP001285441">
    <property type="component" value="Unassembled WGS sequence"/>
</dbReference>
<evidence type="ECO:0000313" key="3">
    <source>
        <dbReference type="Proteomes" id="UP001285441"/>
    </source>
</evidence>
<feature type="compositionally biased region" description="Basic and acidic residues" evidence="1">
    <location>
        <begin position="230"/>
        <end position="242"/>
    </location>
</feature>
<feature type="region of interest" description="Disordered" evidence="1">
    <location>
        <begin position="139"/>
        <end position="164"/>
    </location>
</feature>
<name>A0AAE0U863_9PEZI</name>
<dbReference type="Gene3D" id="6.10.250.3180">
    <property type="match status" value="1"/>
</dbReference>
<dbReference type="GO" id="GO:0006368">
    <property type="term" value="P:transcription elongation by RNA polymerase II"/>
    <property type="evidence" value="ECO:0007669"/>
    <property type="project" value="InterPro"/>
</dbReference>
<feature type="compositionally biased region" description="Acidic residues" evidence="1">
    <location>
        <begin position="265"/>
        <end position="274"/>
    </location>
</feature>
<dbReference type="InterPro" id="IPR010684">
    <property type="entry name" value="RNA_pol_II_trans_fac_SIII_A"/>
</dbReference>
<protein>
    <recommendedName>
        <fullName evidence="4">Elongin-A</fullName>
    </recommendedName>
</protein>
<reference evidence="2" key="1">
    <citation type="journal article" date="2023" name="Mol. Phylogenet. Evol.">
        <title>Genome-scale phylogeny and comparative genomics of the fungal order Sordariales.</title>
        <authorList>
            <person name="Hensen N."/>
            <person name="Bonometti L."/>
            <person name="Westerberg I."/>
            <person name="Brannstrom I.O."/>
            <person name="Guillou S."/>
            <person name="Cros-Aarteil S."/>
            <person name="Calhoun S."/>
            <person name="Haridas S."/>
            <person name="Kuo A."/>
            <person name="Mondo S."/>
            <person name="Pangilinan J."/>
            <person name="Riley R."/>
            <person name="LaButti K."/>
            <person name="Andreopoulos B."/>
            <person name="Lipzen A."/>
            <person name="Chen C."/>
            <person name="Yan M."/>
            <person name="Daum C."/>
            <person name="Ng V."/>
            <person name="Clum A."/>
            <person name="Steindorff A."/>
            <person name="Ohm R.A."/>
            <person name="Martin F."/>
            <person name="Silar P."/>
            <person name="Natvig D.O."/>
            <person name="Lalanne C."/>
            <person name="Gautier V."/>
            <person name="Ament-Velasquez S.L."/>
            <person name="Kruys A."/>
            <person name="Hutchinson M.I."/>
            <person name="Powell A.J."/>
            <person name="Barry K."/>
            <person name="Miller A.N."/>
            <person name="Grigoriev I.V."/>
            <person name="Debuchy R."/>
            <person name="Gladieux P."/>
            <person name="Hiltunen Thoren M."/>
            <person name="Johannesson H."/>
        </authorList>
    </citation>
    <scope>NUCLEOTIDE SEQUENCE</scope>
    <source>
        <strain evidence="2">CBS 232.78</strain>
    </source>
</reference>
<proteinExistence type="predicted"/>
<reference evidence="2" key="2">
    <citation type="submission" date="2023-06" db="EMBL/GenBank/DDBJ databases">
        <authorList>
            <consortium name="Lawrence Berkeley National Laboratory"/>
            <person name="Haridas S."/>
            <person name="Hensen N."/>
            <person name="Bonometti L."/>
            <person name="Westerberg I."/>
            <person name="Brannstrom I.O."/>
            <person name="Guillou S."/>
            <person name="Cros-Aarteil S."/>
            <person name="Calhoun S."/>
            <person name="Kuo A."/>
            <person name="Mondo S."/>
            <person name="Pangilinan J."/>
            <person name="Riley R."/>
            <person name="LaButti K."/>
            <person name="Andreopoulos B."/>
            <person name="Lipzen A."/>
            <person name="Chen C."/>
            <person name="Yanf M."/>
            <person name="Daum C."/>
            <person name="Ng V."/>
            <person name="Clum A."/>
            <person name="Steindorff A."/>
            <person name="Ohm R."/>
            <person name="Martin F."/>
            <person name="Silar P."/>
            <person name="Natvig D."/>
            <person name="Lalanne C."/>
            <person name="Gautier V."/>
            <person name="Ament-velasquez S.L."/>
            <person name="Kruys A."/>
            <person name="Hutchinson M.I."/>
            <person name="Powell A.J."/>
            <person name="Barry K."/>
            <person name="Miller A.N."/>
            <person name="Grigoriev I.V."/>
            <person name="Debuchy R."/>
            <person name="Gladieux P."/>
            <person name="Thoren M.H."/>
            <person name="Johannesson H."/>
        </authorList>
    </citation>
    <scope>NUCLEOTIDE SEQUENCE</scope>
    <source>
        <strain evidence="2">CBS 232.78</strain>
    </source>
</reference>
<organism evidence="2 3">
    <name type="scientific">Podospora didyma</name>
    <dbReference type="NCBI Taxonomy" id="330526"/>
    <lineage>
        <taxon>Eukaryota</taxon>
        <taxon>Fungi</taxon>
        <taxon>Dikarya</taxon>
        <taxon>Ascomycota</taxon>
        <taxon>Pezizomycotina</taxon>
        <taxon>Sordariomycetes</taxon>
        <taxon>Sordariomycetidae</taxon>
        <taxon>Sordariales</taxon>
        <taxon>Podosporaceae</taxon>
        <taxon>Podospora</taxon>
    </lineage>
</organism>
<evidence type="ECO:0000256" key="1">
    <source>
        <dbReference type="SAM" id="MobiDB-lite"/>
    </source>
</evidence>
<feature type="compositionally biased region" description="Low complexity" evidence="1">
    <location>
        <begin position="319"/>
        <end position="331"/>
    </location>
</feature>
<sequence length="433" mass="47812">MPPRSLLEMCMKVAIDNITLVDSFGSMPSRCVGELLRAVKSAKHLHTLEVNSDDIWDETPEQWKRLIKRDFGFLEQKYQWVPSNPRSWHRVYDKYKNLQDQNDAAATEKLQESFAAMRKEQQSKKSNIVGINEIRRLPRLPKDGRPVASGSHWSSQARAPKKSVVQRISGQVAAESRRFKLATPTGKLPVKFGQVTRAPISMIEDKRIERQFDPTANLIQAPRSISRPNPLDREREKGEARLLKIKGGTKKSAAPPPTGANVLNFDDDNEDDDYSSNKNTGAGFLDDLDLFGAASPEGADYNDQSPPAKRSRSDNMIGSSSIAKANAASSSQHSPLKRRRGGLLSAAPGITRVTRVPDVPSKSPSPPAQSRSAPSVSNPAPSRPQASSASLSSLADLATAAFTKTEERPRPKLPTKRKQPVNIFMQPKKRPRT</sequence>
<comment type="caution">
    <text evidence="2">The sequence shown here is derived from an EMBL/GenBank/DDBJ whole genome shotgun (WGS) entry which is preliminary data.</text>
</comment>
<dbReference type="Pfam" id="PF06881">
    <property type="entry name" value="Elongin_A"/>
    <property type="match status" value="1"/>
</dbReference>